<feature type="non-terminal residue" evidence="3">
    <location>
        <position position="573"/>
    </location>
</feature>
<name>A0A2N1MLY3_9GLOM</name>
<dbReference type="VEuPathDB" id="FungiDB:FUN_023786"/>
<feature type="domain" description="DUF7431" evidence="2">
    <location>
        <begin position="365"/>
        <end position="572"/>
    </location>
</feature>
<accession>A0A2N1MLY3</accession>
<protein>
    <submittedName>
        <fullName evidence="3">Uncharacterized protein</fullName>
    </submittedName>
</protein>
<dbReference type="Pfam" id="PF24209">
    <property type="entry name" value="DUF7431"/>
    <property type="match status" value="1"/>
</dbReference>
<evidence type="ECO:0000259" key="1">
    <source>
        <dbReference type="Pfam" id="PF22693"/>
    </source>
</evidence>
<dbReference type="VEuPathDB" id="FungiDB:RhiirFUN_001889"/>
<proteinExistence type="predicted"/>
<sequence>MSDTKIQIRVTRKETIGEDLSSLIKLEITDKLSEIRKILAYNGIIRMDNNTLFLDRDSNVITPDNESKRDLKEIIITNSNMENTMYLKNCEFPDLEYFKTTLKLEHGRTLTPINTEIKIAEDPAFKINRIKSDKPNATINDETVKFNSKDTWEKKINMFLNAGAELMNFGSLELSFTNTQNKSNETEKNSSFKCTKISKMHLKFEGLEPTGKFIDEVKEAVESQDREELRKTSEKYGQFVPTKVTLGGIVYYVSESESKISSEQKINDVSPTIGIPVIPAMELNVGVGFSSDKSKSKSTSSEWKYSSLIGGEPQSLGNFDEEKWINSLFDYKNWKCIEFQEPIHIFQLLDHNLRKEVYEVLGKKILYHDIIHFNRQLEYGEREIVDLPLRGKICETIKKEEADCSIFATIVGDEKNNFYNCQIYHPRKGNEKPKLIIHCYQKNQKRHILKIGFMIIGYGFDFPNDENDENDENDDTRLEVHYQDYQHLNGQELTQFIFDQNTFLGIPVLNELNDLDKSFLIGHYFLNKESTIKANVFSYSLKENKYVKLPHSFRFQVLVSGNSKTYESIHFRK</sequence>
<gene>
    <name evidence="3" type="ORF">RhiirC2_759286</name>
</gene>
<evidence type="ECO:0000313" key="3">
    <source>
        <dbReference type="EMBL" id="PKK62661.1"/>
    </source>
</evidence>
<reference evidence="3 4" key="1">
    <citation type="submission" date="2016-04" db="EMBL/GenBank/DDBJ databases">
        <title>Genome analyses suggest a sexual origin of heterokaryosis in a supposedly ancient asexual fungus.</title>
        <authorList>
            <person name="Ropars J."/>
            <person name="Sedzielewska K."/>
            <person name="Noel J."/>
            <person name="Charron P."/>
            <person name="Farinelli L."/>
            <person name="Marton T."/>
            <person name="Kruger M."/>
            <person name="Pelin A."/>
            <person name="Brachmann A."/>
            <person name="Corradi N."/>
        </authorList>
    </citation>
    <scope>NUCLEOTIDE SEQUENCE [LARGE SCALE GENOMIC DNA]</scope>
    <source>
        <strain evidence="3 4">C2</strain>
    </source>
</reference>
<comment type="caution">
    <text evidence="3">The sequence shown here is derived from an EMBL/GenBank/DDBJ whole genome shotgun (WGS) entry which is preliminary data.</text>
</comment>
<evidence type="ECO:0000259" key="2">
    <source>
        <dbReference type="Pfam" id="PF24209"/>
    </source>
</evidence>
<dbReference type="InterPro" id="IPR054586">
    <property type="entry name" value="MACPF_1_fungal"/>
</dbReference>
<dbReference type="AlphaFoldDB" id="A0A2N1MLY3"/>
<dbReference type="VEuPathDB" id="FungiDB:RhiirA1_394400"/>
<dbReference type="InterPro" id="IPR055854">
    <property type="entry name" value="DUF7431"/>
</dbReference>
<dbReference type="Proteomes" id="UP000233469">
    <property type="component" value="Unassembled WGS sequence"/>
</dbReference>
<feature type="domain" description="MACPF-like" evidence="1">
    <location>
        <begin position="179"/>
        <end position="357"/>
    </location>
</feature>
<evidence type="ECO:0000313" key="4">
    <source>
        <dbReference type="Proteomes" id="UP000233469"/>
    </source>
</evidence>
<organism evidence="3 4">
    <name type="scientific">Rhizophagus irregularis</name>
    <dbReference type="NCBI Taxonomy" id="588596"/>
    <lineage>
        <taxon>Eukaryota</taxon>
        <taxon>Fungi</taxon>
        <taxon>Fungi incertae sedis</taxon>
        <taxon>Mucoromycota</taxon>
        <taxon>Glomeromycotina</taxon>
        <taxon>Glomeromycetes</taxon>
        <taxon>Glomerales</taxon>
        <taxon>Glomeraceae</taxon>
        <taxon>Rhizophagus</taxon>
    </lineage>
</organism>
<dbReference type="EMBL" id="LLXL01001849">
    <property type="protein sequence ID" value="PKK62661.1"/>
    <property type="molecule type" value="Genomic_DNA"/>
</dbReference>
<dbReference type="Pfam" id="PF22693">
    <property type="entry name" value="MACPF_1"/>
    <property type="match status" value="1"/>
</dbReference>
<reference evidence="3 4" key="2">
    <citation type="submission" date="2017-10" db="EMBL/GenBank/DDBJ databases">
        <title>Extensive intraspecific genome diversity in a model arbuscular mycorrhizal fungus.</title>
        <authorList>
            <person name="Chen E.C.H."/>
            <person name="Morin E."/>
            <person name="Baudet D."/>
            <person name="Noel J."/>
            <person name="Ndikumana S."/>
            <person name="Charron P."/>
            <person name="St-Onge C."/>
            <person name="Giorgi J."/>
            <person name="Grigoriev I.V."/>
            <person name="Roux C."/>
            <person name="Martin F.M."/>
            <person name="Corradi N."/>
        </authorList>
    </citation>
    <scope>NUCLEOTIDE SEQUENCE [LARGE SCALE GENOMIC DNA]</scope>
    <source>
        <strain evidence="3 4">C2</strain>
    </source>
</reference>